<dbReference type="Proteomes" id="UP000770661">
    <property type="component" value="Unassembled WGS sequence"/>
</dbReference>
<feature type="region of interest" description="Disordered" evidence="1">
    <location>
        <begin position="1"/>
        <end position="23"/>
    </location>
</feature>
<reference evidence="2" key="1">
    <citation type="submission" date="2020-07" db="EMBL/GenBank/DDBJ databases">
        <title>The High-quality genome of the commercially important snow crab, Chionoecetes opilio.</title>
        <authorList>
            <person name="Jeong J.-H."/>
            <person name="Ryu S."/>
        </authorList>
    </citation>
    <scope>NUCLEOTIDE SEQUENCE</scope>
    <source>
        <strain evidence="2">MADBK_172401_WGS</strain>
        <tissue evidence="2">Digestive gland</tissue>
    </source>
</reference>
<evidence type="ECO:0000313" key="2">
    <source>
        <dbReference type="EMBL" id="KAG0705139.1"/>
    </source>
</evidence>
<name>A0A8J4XKZ0_CHIOP</name>
<proteinExistence type="predicted"/>
<dbReference type="EMBL" id="JACEEZ010025061">
    <property type="protein sequence ID" value="KAG0705139.1"/>
    <property type="molecule type" value="Genomic_DNA"/>
</dbReference>
<feature type="compositionally biased region" description="Polar residues" evidence="1">
    <location>
        <begin position="1"/>
        <end position="11"/>
    </location>
</feature>
<comment type="caution">
    <text evidence="2">The sequence shown here is derived from an EMBL/GenBank/DDBJ whole genome shotgun (WGS) entry which is preliminary data.</text>
</comment>
<dbReference type="AlphaFoldDB" id="A0A8J4XKZ0"/>
<evidence type="ECO:0000256" key="1">
    <source>
        <dbReference type="SAM" id="MobiDB-lite"/>
    </source>
</evidence>
<evidence type="ECO:0000313" key="3">
    <source>
        <dbReference type="Proteomes" id="UP000770661"/>
    </source>
</evidence>
<organism evidence="2 3">
    <name type="scientific">Chionoecetes opilio</name>
    <name type="common">Atlantic snow crab</name>
    <name type="synonym">Cancer opilio</name>
    <dbReference type="NCBI Taxonomy" id="41210"/>
    <lineage>
        <taxon>Eukaryota</taxon>
        <taxon>Metazoa</taxon>
        <taxon>Ecdysozoa</taxon>
        <taxon>Arthropoda</taxon>
        <taxon>Crustacea</taxon>
        <taxon>Multicrustacea</taxon>
        <taxon>Malacostraca</taxon>
        <taxon>Eumalacostraca</taxon>
        <taxon>Eucarida</taxon>
        <taxon>Decapoda</taxon>
        <taxon>Pleocyemata</taxon>
        <taxon>Brachyura</taxon>
        <taxon>Eubrachyura</taxon>
        <taxon>Majoidea</taxon>
        <taxon>Majidae</taxon>
        <taxon>Chionoecetes</taxon>
    </lineage>
</organism>
<sequence length="223" mass="24858">MEPLTRQQCSAQRRHGPGYGSIVTDRDAQPVWAHRCRHCVKIMDTRWAASASVEQYSWGFVRPSAPGRSFEYAQTCAGKVNAAVNVRARTRAEVATFVFPKLRPQLMVPQHPVVGDEQTKAVQAHQRGLVCVGLRVIHHTLTQAQVSPCFLDCACILYGTGALWRTVCTAVEHRELGDCNVGAGYIEWLNCSWILGPFLKILQTSAISLNLFTDSFLANWVFQ</sequence>
<accession>A0A8J4XKZ0</accession>
<protein>
    <submittedName>
        <fullName evidence="2">Uncharacterized protein</fullName>
    </submittedName>
</protein>
<gene>
    <name evidence="2" type="ORF">GWK47_024553</name>
</gene>
<keyword evidence="3" id="KW-1185">Reference proteome</keyword>